<comment type="caution">
    <text evidence="2">The sequence shown here is derived from an EMBL/GenBank/DDBJ whole genome shotgun (WGS) entry which is preliminary data.</text>
</comment>
<keyword evidence="1" id="KW-0732">Signal</keyword>
<gene>
    <name evidence="2" type="ORF">PF001_g25503</name>
</gene>
<dbReference type="AlphaFoldDB" id="A0A6A4BQT7"/>
<accession>A0A6A4BQT7</accession>
<feature type="chain" id="PRO_5025545125" evidence="1">
    <location>
        <begin position="29"/>
        <end position="211"/>
    </location>
</feature>
<proteinExistence type="predicted"/>
<dbReference type="Proteomes" id="UP000437068">
    <property type="component" value="Unassembled WGS sequence"/>
</dbReference>
<feature type="signal peptide" evidence="1">
    <location>
        <begin position="1"/>
        <end position="28"/>
    </location>
</feature>
<sequence length="211" mass="21679">MPFTSPSMAPCSLCAYLRGLALIGGSLPVWISCSTGNVVAGGHPVRGSSSAGYCRSSWRNNSLSSAPMCPIRSPPSLLSGFASPNFSSNHLFTLAFVNSPSNSITVMSSLVGAHVPSTSRDGSLVVAPIKFNTGTTILPPRTVVSVGANSRLALVLGLGMKTPTAPAGAATATATFLHVWVCMRARRTSRTLIRSSLPLSSTLAVGSDSTV</sequence>
<evidence type="ECO:0000313" key="2">
    <source>
        <dbReference type="EMBL" id="KAE9277748.1"/>
    </source>
</evidence>
<organism evidence="2 3">
    <name type="scientific">Phytophthora fragariae</name>
    <dbReference type="NCBI Taxonomy" id="53985"/>
    <lineage>
        <taxon>Eukaryota</taxon>
        <taxon>Sar</taxon>
        <taxon>Stramenopiles</taxon>
        <taxon>Oomycota</taxon>
        <taxon>Peronosporomycetes</taxon>
        <taxon>Peronosporales</taxon>
        <taxon>Peronosporaceae</taxon>
        <taxon>Phytophthora</taxon>
    </lineage>
</organism>
<dbReference type="EMBL" id="QXGE01003002">
    <property type="protein sequence ID" value="KAE9277748.1"/>
    <property type="molecule type" value="Genomic_DNA"/>
</dbReference>
<evidence type="ECO:0000313" key="3">
    <source>
        <dbReference type="Proteomes" id="UP000437068"/>
    </source>
</evidence>
<evidence type="ECO:0000256" key="1">
    <source>
        <dbReference type="SAM" id="SignalP"/>
    </source>
</evidence>
<reference evidence="2 3" key="1">
    <citation type="submission" date="2018-08" db="EMBL/GenBank/DDBJ databases">
        <title>Genomic investigation of the strawberry pathogen Phytophthora fragariae indicates pathogenicity is determined by transcriptional variation in three key races.</title>
        <authorList>
            <person name="Adams T.M."/>
            <person name="Armitage A.D."/>
            <person name="Sobczyk M.K."/>
            <person name="Bates H.J."/>
            <person name="Dunwell J.M."/>
            <person name="Nellist C.F."/>
            <person name="Harrison R.J."/>
        </authorList>
    </citation>
    <scope>NUCLEOTIDE SEQUENCE [LARGE SCALE GENOMIC DNA]</scope>
    <source>
        <strain evidence="2 3">A4</strain>
    </source>
</reference>
<name>A0A6A4BQT7_9STRA</name>
<protein>
    <submittedName>
        <fullName evidence="2">Uncharacterized protein</fullName>
    </submittedName>
</protein>